<dbReference type="EMBL" id="LSRX01000033">
    <property type="protein sequence ID" value="OLQ13106.1"/>
    <property type="molecule type" value="Genomic_DNA"/>
</dbReference>
<protein>
    <submittedName>
        <fullName evidence="2">Uncharacterized protein</fullName>
    </submittedName>
</protein>
<keyword evidence="1" id="KW-1133">Transmembrane helix</keyword>
<dbReference type="AlphaFoldDB" id="A0A1Q9F045"/>
<sequence>MNLIISIILFIILTIAIIMAIIRTVILITLISIIFSSPASSYPPTSLILVLVLLVCSSIGLISTIISVSVIHSLVIIGEAGKEQQHRLTFSSPECPYQLLRRSFVSCPLNFRNYRNLHEVSGYPSFQLYFALGAVPLAGHQAHQSFASRASESLGLAASSVTAGGWPHFQVALKGTATA</sequence>
<reference evidence="2 3" key="1">
    <citation type="submission" date="2016-02" db="EMBL/GenBank/DDBJ databases">
        <title>Genome analysis of coral dinoflagellate symbionts highlights evolutionary adaptations to a symbiotic lifestyle.</title>
        <authorList>
            <person name="Aranda M."/>
            <person name="Li Y."/>
            <person name="Liew Y.J."/>
            <person name="Baumgarten S."/>
            <person name="Simakov O."/>
            <person name="Wilson M."/>
            <person name="Piel J."/>
            <person name="Ashoor H."/>
            <person name="Bougouffa S."/>
            <person name="Bajic V.B."/>
            <person name="Ryu T."/>
            <person name="Ravasi T."/>
            <person name="Bayer T."/>
            <person name="Micklem G."/>
            <person name="Kim H."/>
            <person name="Bhak J."/>
            <person name="Lajeunesse T.C."/>
            <person name="Voolstra C.R."/>
        </authorList>
    </citation>
    <scope>NUCLEOTIDE SEQUENCE [LARGE SCALE GENOMIC DNA]</scope>
    <source>
        <strain evidence="2 3">CCMP2467</strain>
    </source>
</reference>
<organism evidence="2 3">
    <name type="scientific">Symbiodinium microadriaticum</name>
    <name type="common">Dinoflagellate</name>
    <name type="synonym">Zooxanthella microadriatica</name>
    <dbReference type="NCBI Taxonomy" id="2951"/>
    <lineage>
        <taxon>Eukaryota</taxon>
        <taxon>Sar</taxon>
        <taxon>Alveolata</taxon>
        <taxon>Dinophyceae</taxon>
        <taxon>Suessiales</taxon>
        <taxon>Symbiodiniaceae</taxon>
        <taxon>Symbiodinium</taxon>
    </lineage>
</organism>
<keyword evidence="1" id="KW-0812">Transmembrane</keyword>
<dbReference type="Proteomes" id="UP000186817">
    <property type="component" value="Unassembled WGS sequence"/>
</dbReference>
<accession>A0A1Q9F045</accession>
<feature type="transmembrane region" description="Helical" evidence="1">
    <location>
        <begin position="7"/>
        <end position="35"/>
    </location>
</feature>
<evidence type="ECO:0000256" key="1">
    <source>
        <dbReference type="SAM" id="Phobius"/>
    </source>
</evidence>
<keyword evidence="1" id="KW-0472">Membrane</keyword>
<keyword evidence="3" id="KW-1185">Reference proteome</keyword>
<evidence type="ECO:0000313" key="3">
    <source>
        <dbReference type="Proteomes" id="UP000186817"/>
    </source>
</evidence>
<gene>
    <name evidence="2" type="ORF">AK812_SmicGene2898</name>
</gene>
<name>A0A1Q9F045_SYMMI</name>
<comment type="caution">
    <text evidence="2">The sequence shown here is derived from an EMBL/GenBank/DDBJ whole genome shotgun (WGS) entry which is preliminary data.</text>
</comment>
<evidence type="ECO:0000313" key="2">
    <source>
        <dbReference type="EMBL" id="OLQ13106.1"/>
    </source>
</evidence>
<feature type="transmembrane region" description="Helical" evidence="1">
    <location>
        <begin position="47"/>
        <end position="77"/>
    </location>
</feature>
<proteinExistence type="predicted"/>